<keyword evidence="4 10" id="KW-1133">Transmembrane helix</keyword>
<evidence type="ECO:0000313" key="12">
    <source>
        <dbReference type="Proteomes" id="UP000515163"/>
    </source>
</evidence>
<evidence type="ECO:0000313" key="13">
    <source>
        <dbReference type="RefSeq" id="XP_031567323.1"/>
    </source>
</evidence>
<keyword evidence="8" id="KW-0325">Glycoprotein</keyword>
<keyword evidence="3 10" id="KW-0812">Transmembrane</keyword>
<evidence type="ECO:0000256" key="2">
    <source>
        <dbReference type="ARBA" id="ARBA00022475"/>
    </source>
</evidence>
<dbReference type="GO" id="GO:0005886">
    <property type="term" value="C:plasma membrane"/>
    <property type="evidence" value="ECO:0007669"/>
    <property type="project" value="UniProtKB-SubCell"/>
</dbReference>
<keyword evidence="2" id="KW-1003">Cell membrane</keyword>
<feature type="transmembrane region" description="Helical" evidence="10">
    <location>
        <begin position="103"/>
        <end position="124"/>
    </location>
</feature>
<dbReference type="PANTHER" id="PTHR24246">
    <property type="entry name" value="OLFACTORY RECEPTOR AND ADENOSINE RECEPTOR"/>
    <property type="match status" value="1"/>
</dbReference>
<dbReference type="GeneID" id="116302233"/>
<reference evidence="13" key="1">
    <citation type="submission" date="2025-08" db="UniProtKB">
        <authorList>
            <consortium name="RefSeq"/>
        </authorList>
    </citation>
    <scope>IDENTIFICATION</scope>
    <source>
        <tissue evidence="13">Tentacle</tissue>
    </source>
</reference>
<evidence type="ECO:0000256" key="6">
    <source>
        <dbReference type="ARBA" id="ARBA00023136"/>
    </source>
</evidence>
<dbReference type="AlphaFoldDB" id="A0A6P8ILP0"/>
<feature type="domain" description="G-protein coupled receptors family 1 profile" evidence="11">
    <location>
        <begin position="45"/>
        <end position="287"/>
    </location>
</feature>
<dbReference type="InterPro" id="IPR017452">
    <property type="entry name" value="GPCR_Rhodpsn_7TM"/>
</dbReference>
<keyword evidence="12" id="KW-1185">Reference proteome</keyword>
<feature type="transmembrane region" description="Helical" evidence="10">
    <location>
        <begin position="33"/>
        <end position="55"/>
    </location>
</feature>
<dbReference type="Pfam" id="PF00001">
    <property type="entry name" value="7tm_1"/>
    <property type="match status" value="1"/>
</dbReference>
<evidence type="ECO:0000256" key="10">
    <source>
        <dbReference type="SAM" id="Phobius"/>
    </source>
</evidence>
<dbReference type="PRINTS" id="PR00237">
    <property type="entry name" value="GPCRRHODOPSN"/>
</dbReference>
<feature type="transmembrane region" description="Helical" evidence="10">
    <location>
        <begin position="175"/>
        <end position="204"/>
    </location>
</feature>
<gene>
    <name evidence="13" type="primary">LOC116302233</name>
</gene>
<dbReference type="Gene3D" id="1.20.1070.10">
    <property type="entry name" value="Rhodopsin 7-helix transmembrane proteins"/>
    <property type="match status" value="1"/>
</dbReference>
<dbReference type="InterPro" id="IPR000276">
    <property type="entry name" value="GPCR_Rhodpsn"/>
</dbReference>
<evidence type="ECO:0000256" key="5">
    <source>
        <dbReference type="ARBA" id="ARBA00023040"/>
    </source>
</evidence>
<dbReference type="PROSITE" id="PS50262">
    <property type="entry name" value="G_PROTEIN_RECEP_F1_2"/>
    <property type="match status" value="1"/>
</dbReference>
<dbReference type="RefSeq" id="XP_031567323.1">
    <property type="nucleotide sequence ID" value="XM_031711463.1"/>
</dbReference>
<protein>
    <submittedName>
        <fullName evidence="13">Octopamine receptor Oamb-like</fullName>
    </submittedName>
</protein>
<organism evidence="12 13">
    <name type="scientific">Actinia tenebrosa</name>
    <name type="common">Australian red waratah sea anemone</name>
    <dbReference type="NCBI Taxonomy" id="6105"/>
    <lineage>
        <taxon>Eukaryota</taxon>
        <taxon>Metazoa</taxon>
        <taxon>Cnidaria</taxon>
        <taxon>Anthozoa</taxon>
        <taxon>Hexacorallia</taxon>
        <taxon>Actiniaria</taxon>
        <taxon>Actiniidae</taxon>
        <taxon>Actinia</taxon>
    </lineage>
</organism>
<dbReference type="Proteomes" id="UP000515163">
    <property type="component" value="Unplaced"/>
</dbReference>
<evidence type="ECO:0000259" key="11">
    <source>
        <dbReference type="PROSITE" id="PS50262"/>
    </source>
</evidence>
<keyword evidence="5" id="KW-0297">G-protein coupled receptor</keyword>
<accession>A0A6P8ILP0</accession>
<evidence type="ECO:0000256" key="1">
    <source>
        <dbReference type="ARBA" id="ARBA00004651"/>
    </source>
</evidence>
<dbReference type="FunCoup" id="A0A6P8ILP0">
    <property type="interactions" value="564"/>
</dbReference>
<feature type="transmembrane region" description="Helical" evidence="10">
    <location>
        <begin position="225"/>
        <end position="255"/>
    </location>
</feature>
<keyword evidence="6 10" id="KW-0472">Membrane</keyword>
<feature type="transmembrane region" description="Helical" evidence="10">
    <location>
        <begin position="67"/>
        <end position="88"/>
    </location>
</feature>
<proteinExistence type="predicted"/>
<name>A0A6P8ILP0_ACTTE</name>
<keyword evidence="9" id="KW-0807">Transducer</keyword>
<keyword evidence="7" id="KW-0675">Receptor</keyword>
<evidence type="ECO:0000256" key="4">
    <source>
        <dbReference type="ARBA" id="ARBA00022989"/>
    </source>
</evidence>
<evidence type="ECO:0000256" key="9">
    <source>
        <dbReference type="ARBA" id="ARBA00023224"/>
    </source>
</evidence>
<feature type="transmembrane region" description="Helical" evidence="10">
    <location>
        <begin position="145"/>
        <end position="163"/>
    </location>
</feature>
<dbReference type="SMART" id="SM01381">
    <property type="entry name" value="7TM_GPCR_Srsx"/>
    <property type="match status" value="1"/>
</dbReference>
<dbReference type="InParanoid" id="A0A6P8ILP0"/>
<comment type="subcellular location">
    <subcellularLocation>
        <location evidence="1">Cell membrane</location>
        <topology evidence="1">Multi-pass membrane protein</topology>
    </subcellularLocation>
</comment>
<dbReference type="OrthoDB" id="5987098at2759"/>
<evidence type="ECO:0000256" key="7">
    <source>
        <dbReference type="ARBA" id="ARBA00023170"/>
    </source>
</evidence>
<dbReference type="KEGG" id="aten:116302233"/>
<dbReference type="SUPFAM" id="SSF81321">
    <property type="entry name" value="Family A G protein-coupled receptor-like"/>
    <property type="match status" value="1"/>
</dbReference>
<evidence type="ECO:0000256" key="8">
    <source>
        <dbReference type="ARBA" id="ARBA00023180"/>
    </source>
</evidence>
<dbReference type="GO" id="GO:0004930">
    <property type="term" value="F:G protein-coupled receptor activity"/>
    <property type="evidence" value="ECO:0007669"/>
    <property type="project" value="UniProtKB-KW"/>
</dbReference>
<dbReference type="PANTHER" id="PTHR24246:SF27">
    <property type="entry name" value="ADENOSINE RECEPTOR, ISOFORM A"/>
    <property type="match status" value="1"/>
</dbReference>
<evidence type="ECO:0000256" key="3">
    <source>
        <dbReference type="ARBA" id="ARBA00022692"/>
    </source>
</evidence>
<sequence length="338" mass="39118">MEKTEDNFNSSSCVNFSVMHPEMSKRELCAVTAFYVVLMIGIVIGNGLIFAAFFVNHKLRTTTNKLILGLALSDILVGIISVPLWIFISVKSAQGEYYSDGLYQFYITFDIFVGSASILQLTSISIERCHAIVRPLRHRTLPKKTFRTLLLTPWVISSLVASLQPLQYRRWQEVYTLLMVTTCFLVPFSVIMLAYIFIFMFARVKRPSQRLLRNTTRSRAYRKEIRLSVTIAFITLLFVIAWLPLFVLTIVATYYPSSLPSMITTDRLLKFAKWMHYSNSSINPFLYAFRNNAIRRTFQYLISKLLCGRFSPRIGQRRIKLQSMPFRSSANRSDFSHR</sequence>